<accession>A0A0S7XNM3</accession>
<name>A0A0S7XNM3_9BACT</name>
<evidence type="ECO:0000259" key="8">
    <source>
        <dbReference type="PROSITE" id="PS51379"/>
    </source>
</evidence>
<dbReference type="InterPro" id="IPR024185">
    <property type="entry name" value="FTHF_cligase-like_sf"/>
</dbReference>
<dbReference type="EMBL" id="LIZY01000049">
    <property type="protein sequence ID" value="KPJ64007.1"/>
    <property type="molecule type" value="Genomic_DNA"/>
</dbReference>
<dbReference type="GO" id="GO:0051539">
    <property type="term" value="F:4 iron, 4 sulfur cluster binding"/>
    <property type="evidence" value="ECO:0007669"/>
    <property type="project" value="UniProtKB-KW"/>
</dbReference>
<keyword evidence="5" id="KW-0249">Electron transport</keyword>
<dbReference type="SUPFAM" id="SSF100950">
    <property type="entry name" value="NagB/RpiA/CoA transferase-like"/>
    <property type="match status" value="1"/>
</dbReference>
<feature type="domain" description="4Fe-4S ferredoxin-type" evidence="8">
    <location>
        <begin position="309"/>
        <end position="337"/>
    </location>
</feature>
<evidence type="ECO:0000256" key="4">
    <source>
        <dbReference type="ARBA" id="ARBA00022737"/>
    </source>
</evidence>
<protein>
    <recommendedName>
        <fullName evidence="8">4Fe-4S ferredoxin-type domain-containing protein</fullName>
    </recommendedName>
</protein>
<evidence type="ECO:0000256" key="7">
    <source>
        <dbReference type="ARBA" id="ARBA00023014"/>
    </source>
</evidence>
<evidence type="ECO:0000256" key="3">
    <source>
        <dbReference type="ARBA" id="ARBA00022723"/>
    </source>
</evidence>
<dbReference type="PROSITE" id="PS51379">
    <property type="entry name" value="4FE4S_FER_2"/>
    <property type="match status" value="2"/>
</dbReference>
<dbReference type="PANTHER" id="PTHR47153">
    <property type="entry name" value="LACTATE UTILIZATION PROTEIN B"/>
    <property type="match status" value="1"/>
</dbReference>
<evidence type="ECO:0000256" key="2">
    <source>
        <dbReference type="ARBA" id="ARBA00022485"/>
    </source>
</evidence>
<feature type="non-terminal residue" evidence="9">
    <location>
        <position position="422"/>
    </location>
</feature>
<keyword evidence="1" id="KW-0813">Transport</keyword>
<dbReference type="InterPro" id="IPR017900">
    <property type="entry name" value="4Fe4S_Fe_S_CS"/>
</dbReference>
<dbReference type="InterPro" id="IPR009051">
    <property type="entry name" value="Helical_ferredxn"/>
</dbReference>
<proteinExistence type="predicted"/>
<feature type="domain" description="4Fe-4S ferredoxin-type" evidence="8">
    <location>
        <begin position="359"/>
        <end position="391"/>
    </location>
</feature>
<evidence type="ECO:0000313" key="10">
    <source>
        <dbReference type="Proteomes" id="UP000052020"/>
    </source>
</evidence>
<evidence type="ECO:0000256" key="1">
    <source>
        <dbReference type="ARBA" id="ARBA00022448"/>
    </source>
</evidence>
<dbReference type="Pfam" id="PF02589">
    <property type="entry name" value="LUD_dom"/>
    <property type="match status" value="1"/>
</dbReference>
<keyword evidence="3" id="KW-0479">Metal-binding</keyword>
<keyword evidence="7" id="KW-0411">Iron-sulfur</keyword>
<dbReference type="SUPFAM" id="SSF46548">
    <property type="entry name" value="alpha-helical ferredoxin"/>
    <property type="match status" value="1"/>
</dbReference>
<evidence type="ECO:0000256" key="5">
    <source>
        <dbReference type="ARBA" id="ARBA00022982"/>
    </source>
</evidence>
<evidence type="ECO:0000313" key="9">
    <source>
        <dbReference type="EMBL" id="KPJ64007.1"/>
    </source>
</evidence>
<keyword evidence="2" id="KW-0004">4Fe-4S</keyword>
<dbReference type="Gene3D" id="3.40.50.10420">
    <property type="entry name" value="NagB/RpiA/CoA transferase-like"/>
    <property type="match status" value="1"/>
</dbReference>
<dbReference type="GO" id="GO:0006089">
    <property type="term" value="P:lactate metabolic process"/>
    <property type="evidence" value="ECO:0007669"/>
    <property type="project" value="InterPro"/>
</dbReference>
<comment type="caution">
    <text evidence="9">The sequence shown here is derived from an EMBL/GenBank/DDBJ whole genome shotgun (WGS) entry which is preliminary data.</text>
</comment>
<dbReference type="Pfam" id="PF13183">
    <property type="entry name" value="Fer4_8"/>
    <property type="match status" value="1"/>
</dbReference>
<sequence>MPRSNHRDYLRRVRKAAEDPQLRRAMNRAAESYSAARAEGLASVDFDALSQQVRAIKERAIEHLPALIARFRQEAEGVGACVYEAKTAEDARRYIVDLARRQGVTLAVKSKSMATEEIGLNPALEAAGVRSVETDLGEWVVQLAGERPSHMVSPAIHKTREEVAELLSRVTGRHIDPDIPSLVKVARAELRRCFVEAQMGITGANIAIAETGTLVLVTNEGNGRLASSLPPIHVAVVGIEKLVRSLDDAVPILKILARNSTGQTLTSYTTFITGPSRTSDIEKTPVLGVHGPQQLHIVLLDNGRGALRNDPEFRESLYCIRCGACMYLCPAFQVVAGHLFGHIYTGAIGTVLTAWHHGIENAKEPLGLCHGCRYCVDVCPSRIDTPRMVLRLRERIVENEGLPLANSAALRGVVRRPERLRA</sequence>
<dbReference type="GO" id="GO:0046872">
    <property type="term" value="F:metal ion binding"/>
    <property type="evidence" value="ECO:0007669"/>
    <property type="project" value="UniProtKB-KW"/>
</dbReference>
<dbReference type="Proteomes" id="UP000052020">
    <property type="component" value="Unassembled WGS sequence"/>
</dbReference>
<reference evidence="9 10" key="1">
    <citation type="journal article" date="2015" name="Microbiome">
        <title>Genomic resolution of linkages in carbon, nitrogen, and sulfur cycling among widespread estuary sediment bacteria.</title>
        <authorList>
            <person name="Baker B.J."/>
            <person name="Lazar C.S."/>
            <person name="Teske A.P."/>
            <person name="Dick G.J."/>
        </authorList>
    </citation>
    <scope>NUCLEOTIDE SEQUENCE [LARGE SCALE GENOMIC DNA]</scope>
    <source>
        <strain evidence="9">DG_56</strain>
    </source>
</reference>
<dbReference type="InterPro" id="IPR003741">
    <property type="entry name" value="LUD_dom"/>
</dbReference>
<dbReference type="AlphaFoldDB" id="A0A0S7XNM3"/>
<gene>
    <name evidence="9" type="ORF">AMK68_02575</name>
</gene>
<dbReference type="InterPro" id="IPR017896">
    <property type="entry name" value="4Fe4S_Fe-S-bd"/>
</dbReference>
<evidence type="ECO:0000256" key="6">
    <source>
        <dbReference type="ARBA" id="ARBA00023004"/>
    </source>
</evidence>
<organism evidence="9 10">
    <name type="scientific">candidate division KD3-62 bacterium DG_56</name>
    <dbReference type="NCBI Taxonomy" id="1704032"/>
    <lineage>
        <taxon>Bacteria</taxon>
        <taxon>candidate division KD3-62</taxon>
    </lineage>
</organism>
<keyword evidence="6" id="KW-0408">Iron</keyword>
<dbReference type="PANTHER" id="PTHR47153:SF2">
    <property type="entry name" value="LACTATE UTILIZATION PROTEIN B"/>
    <property type="match status" value="1"/>
</dbReference>
<dbReference type="Gene3D" id="1.10.1060.10">
    <property type="entry name" value="Alpha-helical ferredoxin"/>
    <property type="match status" value="1"/>
</dbReference>
<dbReference type="InterPro" id="IPR037171">
    <property type="entry name" value="NagB/RpiA_transferase-like"/>
</dbReference>
<keyword evidence="4" id="KW-0677">Repeat</keyword>
<dbReference type="PROSITE" id="PS00198">
    <property type="entry name" value="4FE4S_FER_1"/>
    <property type="match status" value="1"/>
</dbReference>
<dbReference type="InterPro" id="IPR004452">
    <property type="entry name" value="LutB/LldF"/>
</dbReference>